<feature type="transmembrane region" description="Helical" evidence="1">
    <location>
        <begin position="217"/>
        <end position="236"/>
    </location>
</feature>
<proteinExistence type="predicted"/>
<dbReference type="RefSeq" id="WP_131923805.1">
    <property type="nucleotide sequence ID" value="NZ_SMAG01000002.1"/>
</dbReference>
<organism evidence="2 3">
    <name type="scientific">Hazenella coriacea</name>
    <dbReference type="NCBI Taxonomy" id="1179467"/>
    <lineage>
        <taxon>Bacteria</taxon>
        <taxon>Bacillati</taxon>
        <taxon>Bacillota</taxon>
        <taxon>Bacilli</taxon>
        <taxon>Bacillales</taxon>
        <taxon>Thermoactinomycetaceae</taxon>
        <taxon>Hazenella</taxon>
    </lineage>
</organism>
<feature type="transmembrane region" description="Helical" evidence="1">
    <location>
        <begin position="56"/>
        <end position="79"/>
    </location>
</feature>
<evidence type="ECO:0000313" key="2">
    <source>
        <dbReference type="EMBL" id="TCS95837.1"/>
    </source>
</evidence>
<keyword evidence="1" id="KW-1133">Transmembrane helix</keyword>
<reference evidence="2 3" key="1">
    <citation type="submission" date="2019-03" db="EMBL/GenBank/DDBJ databases">
        <title>Genomic Encyclopedia of Type Strains, Phase IV (KMG-IV): sequencing the most valuable type-strain genomes for metagenomic binning, comparative biology and taxonomic classification.</title>
        <authorList>
            <person name="Goeker M."/>
        </authorList>
    </citation>
    <scope>NUCLEOTIDE SEQUENCE [LARGE SCALE GENOMIC DNA]</scope>
    <source>
        <strain evidence="2 3">DSM 45707</strain>
    </source>
</reference>
<gene>
    <name evidence="2" type="ORF">EDD58_102419</name>
</gene>
<dbReference type="EMBL" id="SMAG01000002">
    <property type="protein sequence ID" value="TCS95837.1"/>
    <property type="molecule type" value="Genomic_DNA"/>
</dbReference>
<feature type="transmembrane region" description="Helical" evidence="1">
    <location>
        <begin position="106"/>
        <end position="133"/>
    </location>
</feature>
<accession>A0A4V2UVM4</accession>
<dbReference type="AlphaFoldDB" id="A0A4V2UVM4"/>
<keyword evidence="1" id="KW-0472">Membrane</keyword>
<feature type="transmembrane region" description="Helical" evidence="1">
    <location>
        <begin position="145"/>
        <end position="164"/>
    </location>
</feature>
<keyword evidence="1" id="KW-0812">Transmembrane</keyword>
<keyword evidence="3" id="KW-1185">Reference proteome</keyword>
<feature type="transmembrane region" description="Helical" evidence="1">
    <location>
        <begin position="171"/>
        <end position="189"/>
    </location>
</feature>
<evidence type="ECO:0000313" key="3">
    <source>
        <dbReference type="Proteomes" id="UP000294937"/>
    </source>
</evidence>
<name>A0A4V2UVM4_9BACL</name>
<evidence type="ECO:0000256" key="1">
    <source>
        <dbReference type="SAM" id="Phobius"/>
    </source>
</evidence>
<dbReference type="Pfam" id="PF12730">
    <property type="entry name" value="ABC2_membrane_4"/>
    <property type="match status" value="1"/>
</dbReference>
<dbReference type="CDD" id="cd21809">
    <property type="entry name" value="ABC-2_lan_permease-like"/>
    <property type="match status" value="1"/>
</dbReference>
<dbReference type="OrthoDB" id="3190532at2"/>
<dbReference type="Proteomes" id="UP000294937">
    <property type="component" value="Unassembled WGS sequence"/>
</dbReference>
<comment type="caution">
    <text evidence="2">The sequence shown here is derived from an EMBL/GenBank/DDBJ whole genome shotgun (WGS) entry which is preliminary data.</text>
</comment>
<sequence length="242" mass="26827">MIFRILSADWIKMKRTWLVWLTLLGPVFMLFAQSVNYGVRADYLLKFGWEGKNSLFFWIFALLGLTLMLGSCILAAMMAGHEHDANAWKQIFALPVSRWQLFISKAIWLCIFIGISALLTVVSMGIFGVVVGLPQPIPWVNLTKLIMYPYLATIPILAIQLALSLNMKNQAIPITVGVIGSILGPIFAMDSNPYLHWVPLAYPSLADIGQNPEAGMMALYGGLVGVALILIGAIQFSRKEVR</sequence>
<evidence type="ECO:0008006" key="4">
    <source>
        <dbReference type="Google" id="ProtNLM"/>
    </source>
</evidence>
<protein>
    <recommendedName>
        <fullName evidence="4">ABC-2 type transport system permease protein</fullName>
    </recommendedName>
</protein>